<evidence type="ECO:0000313" key="3">
    <source>
        <dbReference type="Proteomes" id="UP000658278"/>
    </source>
</evidence>
<evidence type="ECO:0008006" key="4">
    <source>
        <dbReference type="Google" id="ProtNLM"/>
    </source>
</evidence>
<comment type="caution">
    <text evidence="2">The sequence shown here is derived from an EMBL/GenBank/DDBJ whole genome shotgun (WGS) entry which is preliminary data.</text>
</comment>
<feature type="signal peptide" evidence="1">
    <location>
        <begin position="1"/>
        <end position="15"/>
    </location>
</feature>
<keyword evidence="3" id="KW-1185">Reference proteome</keyword>
<dbReference type="Proteomes" id="UP000658278">
    <property type="component" value="Unassembled WGS sequence"/>
</dbReference>
<keyword evidence="1" id="KW-0732">Signal</keyword>
<dbReference type="PROSITE" id="PS51257">
    <property type="entry name" value="PROKAR_LIPOPROTEIN"/>
    <property type="match status" value="1"/>
</dbReference>
<evidence type="ECO:0000256" key="1">
    <source>
        <dbReference type="SAM" id="SignalP"/>
    </source>
</evidence>
<gene>
    <name evidence="2" type="ORF">JIN81_07755</name>
</gene>
<proteinExistence type="predicted"/>
<protein>
    <recommendedName>
        <fullName evidence="4">Secreted protein</fullName>
    </recommendedName>
</protein>
<feature type="chain" id="PRO_5037152630" description="Secreted protein" evidence="1">
    <location>
        <begin position="16"/>
        <end position="51"/>
    </location>
</feature>
<dbReference type="EMBL" id="JAENII010000004">
    <property type="protein sequence ID" value="MBK1826909.1"/>
    <property type="molecule type" value="Genomic_DNA"/>
</dbReference>
<accession>A0A934VE39</accession>
<dbReference type="RefSeq" id="WP_200278306.1">
    <property type="nucleotide sequence ID" value="NZ_JAENII010000004.1"/>
</dbReference>
<name>A0A934VE39_9BACT</name>
<sequence>MIIRLLAAACVSAFAFLSVSCCCTGEPAAPGLRDMPQFQEMPAAPEVEYTK</sequence>
<organism evidence="2 3">
    <name type="scientific">Haloferula rosea</name>
    <dbReference type="NCBI Taxonomy" id="490093"/>
    <lineage>
        <taxon>Bacteria</taxon>
        <taxon>Pseudomonadati</taxon>
        <taxon>Verrucomicrobiota</taxon>
        <taxon>Verrucomicrobiia</taxon>
        <taxon>Verrucomicrobiales</taxon>
        <taxon>Verrucomicrobiaceae</taxon>
        <taxon>Haloferula</taxon>
    </lineage>
</organism>
<reference evidence="2" key="1">
    <citation type="submission" date="2021-01" db="EMBL/GenBank/DDBJ databases">
        <title>Modified the classification status of verrucomicrobia.</title>
        <authorList>
            <person name="Feng X."/>
        </authorList>
    </citation>
    <scope>NUCLEOTIDE SEQUENCE</scope>
    <source>
        <strain evidence="2">KCTC 22201</strain>
    </source>
</reference>
<dbReference type="AlphaFoldDB" id="A0A934VE39"/>
<evidence type="ECO:0000313" key="2">
    <source>
        <dbReference type="EMBL" id="MBK1826909.1"/>
    </source>
</evidence>